<name>A0A9P3UKA8_LYOSH</name>
<evidence type="ECO:0000313" key="2">
    <source>
        <dbReference type="EMBL" id="GLB34211.1"/>
    </source>
</evidence>
<evidence type="ECO:0000313" key="3">
    <source>
        <dbReference type="Proteomes" id="UP001063166"/>
    </source>
</evidence>
<keyword evidence="3" id="KW-1185">Reference proteome</keyword>
<feature type="region of interest" description="Disordered" evidence="1">
    <location>
        <begin position="114"/>
        <end position="151"/>
    </location>
</feature>
<gene>
    <name evidence="2" type="ORF">LshimejAT787_0110950</name>
</gene>
<proteinExistence type="predicted"/>
<dbReference type="AlphaFoldDB" id="A0A9P3UKA8"/>
<evidence type="ECO:0000256" key="1">
    <source>
        <dbReference type="SAM" id="MobiDB-lite"/>
    </source>
</evidence>
<feature type="compositionally biased region" description="Basic residues" evidence="1">
    <location>
        <begin position="142"/>
        <end position="151"/>
    </location>
</feature>
<dbReference type="EMBL" id="BRPK01000001">
    <property type="protein sequence ID" value="GLB34211.1"/>
    <property type="molecule type" value="Genomic_DNA"/>
</dbReference>
<sequence length="151" mass="16704">MPPRSQPKIHQIQMRTHQLSIMLTVPPSTTIESLKAEALSALTSPVLGDEHADIPKVETDNDFELCRAVKARGKPTGEYEVLETFREIREYSLAAYDSLYLQFRDSSGNLLPVTVTTPSVGDEEGPPYDVPEVESPASSISKGKRKANFDE</sequence>
<comment type="caution">
    <text evidence="2">The sequence shown here is derived from an EMBL/GenBank/DDBJ whole genome shotgun (WGS) entry which is preliminary data.</text>
</comment>
<dbReference type="OrthoDB" id="3173670at2759"/>
<dbReference type="Proteomes" id="UP001063166">
    <property type="component" value="Unassembled WGS sequence"/>
</dbReference>
<accession>A0A9P3UKA8</accession>
<protein>
    <submittedName>
        <fullName evidence="2">Uncharacterized protein</fullName>
    </submittedName>
</protein>
<reference evidence="2" key="1">
    <citation type="submission" date="2022-07" db="EMBL/GenBank/DDBJ databases">
        <title>The genome of Lyophyllum shimeji provides insight into the initial evolution of ectomycorrhizal fungal genome.</title>
        <authorList>
            <person name="Kobayashi Y."/>
            <person name="Shibata T."/>
            <person name="Hirakawa H."/>
            <person name="Shigenobu S."/>
            <person name="Nishiyama T."/>
            <person name="Yamada A."/>
            <person name="Hasebe M."/>
            <person name="Kawaguchi M."/>
        </authorList>
    </citation>
    <scope>NUCLEOTIDE SEQUENCE</scope>
    <source>
        <strain evidence="2">AT787</strain>
    </source>
</reference>
<organism evidence="2 3">
    <name type="scientific">Lyophyllum shimeji</name>
    <name type="common">Hon-shimeji</name>
    <name type="synonym">Tricholoma shimeji</name>
    <dbReference type="NCBI Taxonomy" id="47721"/>
    <lineage>
        <taxon>Eukaryota</taxon>
        <taxon>Fungi</taxon>
        <taxon>Dikarya</taxon>
        <taxon>Basidiomycota</taxon>
        <taxon>Agaricomycotina</taxon>
        <taxon>Agaricomycetes</taxon>
        <taxon>Agaricomycetidae</taxon>
        <taxon>Agaricales</taxon>
        <taxon>Tricholomatineae</taxon>
        <taxon>Lyophyllaceae</taxon>
        <taxon>Lyophyllum</taxon>
    </lineage>
</organism>